<protein>
    <submittedName>
        <fullName evidence="1">Uncharacterized protein</fullName>
    </submittedName>
</protein>
<evidence type="ECO:0000313" key="1">
    <source>
        <dbReference type="EMBL" id="NTZ52602.1"/>
    </source>
</evidence>
<dbReference type="AlphaFoldDB" id="A0ABD6M7B5"/>
<proteinExistence type="predicted"/>
<evidence type="ECO:0000313" key="2">
    <source>
        <dbReference type="Proteomes" id="UP000729009"/>
    </source>
</evidence>
<organism evidence="1 2">
    <name type="scientific">Citrobacter gillenii</name>
    <dbReference type="NCBI Taxonomy" id="67828"/>
    <lineage>
        <taxon>Bacteria</taxon>
        <taxon>Pseudomonadati</taxon>
        <taxon>Pseudomonadota</taxon>
        <taxon>Gammaproteobacteria</taxon>
        <taxon>Enterobacterales</taxon>
        <taxon>Enterobacteriaceae</taxon>
        <taxon>Citrobacter</taxon>
        <taxon>Citrobacter freundii complex</taxon>
    </lineage>
</organism>
<dbReference type="EMBL" id="SUQN01000008">
    <property type="protein sequence ID" value="NTZ52602.1"/>
    <property type="molecule type" value="Genomic_DNA"/>
</dbReference>
<sequence>MLVVDPEKQDQQQIESLLKARDRIDKALAPLTLPEARVLHENRASVDIFSSQLYSDALGQSGDILGYIKDTGGGYYEEINKTLNEIQKLYKKTYSSNSGRISGEEFFGQRERLFMKLDGILNRFSKERLNLKQYEDIKQTLGLSTKSIMHKWDQTGVKDIEGYASYIEKSAKLVKIMRATGYVGVGLDFASYTTNVYEACAKGRESECRKAAILEYSKFGGKQAVSLAGGAAGGIMGRAACTWVLGLITSEAGGIGAGLCLVTGIVSSIAGGKVVEKWGERYGKKVGATINDKVDSSNSIIRNPDSFNEEAGVLLYEKLFNH</sequence>
<keyword evidence="2" id="KW-1185">Reference proteome</keyword>
<accession>A0ABD6M7B5</accession>
<name>A0ABD6M7B5_9ENTR</name>
<reference evidence="1 2" key="1">
    <citation type="submission" date="2019-05" db="EMBL/GenBank/DDBJ databases">
        <title>Draft genomes of bacterial isolates retrieved from different Forrest soils.</title>
        <authorList>
            <person name="Soares-Castro P."/>
            <person name="Santos P.M."/>
        </authorList>
    </citation>
    <scope>NUCLEOTIDE SEQUENCE [LARGE SCALE GENOMIC DNA]</scope>
    <source>
        <strain evidence="1 2">UMG736</strain>
    </source>
</reference>
<dbReference type="Proteomes" id="UP000729009">
    <property type="component" value="Unassembled WGS sequence"/>
</dbReference>
<gene>
    <name evidence="1" type="ORF">FCH32_20235</name>
</gene>
<comment type="caution">
    <text evidence="1">The sequence shown here is derived from an EMBL/GenBank/DDBJ whole genome shotgun (WGS) entry which is preliminary data.</text>
</comment>